<evidence type="ECO:0000313" key="2">
    <source>
        <dbReference type="EMBL" id="GMH99063.1"/>
    </source>
</evidence>
<dbReference type="Proteomes" id="UP001165085">
    <property type="component" value="Unassembled WGS sequence"/>
</dbReference>
<accession>A0A9W7F0Z0</accession>
<evidence type="ECO:0000313" key="3">
    <source>
        <dbReference type="Proteomes" id="UP001165085"/>
    </source>
</evidence>
<dbReference type="OrthoDB" id="5172659at2759"/>
<comment type="caution">
    <text evidence="2">The sequence shown here is derived from an EMBL/GenBank/DDBJ whole genome shotgun (WGS) entry which is preliminary data.</text>
</comment>
<dbReference type="AlphaFoldDB" id="A0A9W7F0Z0"/>
<name>A0A9W7F0Z0_9STRA</name>
<feature type="signal peptide" evidence="1">
    <location>
        <begin position="1"/>
        <end position="29"/>
    </location>
</feature>
<evidence type="ECO:0000256" key="1">
    <source>
        <dbReference type="SAM" id="SignalP"/>
    </source>
</evidence>
<keyword evidence="1" id="KW-0732">Signal</keyword>
<organism evidence="2 3">
    <name type="scientific">Triparma strigata</name>
    <dbReference type="NCBI Taxonomy" id="1606541"/>
    <lineage>
        <taxon>Eukaryota</taxon>
        <taxon>Sar</taxon>
        <taxon>Stramenopiles</taxon>
        <taxon>Ochrophyta</taxon>
        <taxon>Bolidophyceae</taxon>
        <taxon>Parmales</taxon>
        <taxon>Triparmaceae</taxon>
        <taxon>Triparma</taxon>
    </lineage>
</organism>
<gene>
    <name evidence="2" type="ORF">TrST_g8324</name>
</gene>
<reference evidence="3" key="1">
    <citation type="journal article" date="2023" name="Commun. Biol.">
        <title>Genome analysis of Parmales, the sister group of diatoms, reveals the evolutionary specialization of diatoms from phago-mixotrophs to photoautotrophs.</title>
        <authorList>
            <person name="Ban H."/>
            <person name="Sato S."/>
            <person name="Yoshikawa S."/>
            <person name="Yamada K."/>
            <person name="Nakamura Y."/>
            <person name="Ichinomiya M."/>
            <person name="Sato N."/>
            <person name="Blanc-Mathieu R."/>
            <person name="Endo H."/>
            <person name="Kuwata A."/>
            <person name="Ogata H."/>
        </authorList>
    </citation>
    <scope>NUCLEOTIDE SEQUENCE [LARGE SCALE GENOMIC DNA]</scope>
    <source>
        <strain evidence="3">NIES 3701</strain>
    </source>
</reference>
<feature type="chain" id="PRO_5040809915" evidence="1">
    <location>
        <begin position="30"/>
        <end position="531"/>
    </location>
</feature>
<keyword evidence="3" id="KW-1185">Reference proteome</keyword>
<sequence length="531" mass="59524">MMAVSVRSLLPLKFLKFLFFSLFTVASLGVTQNSHTIRVIEYPVSSSPPTPVPLTLLRSSGNYLQYYTDSSGTISLTSFDLLSQTVDFNVYADGYSLSNVQPPGTSVETYPSPYDNLVQITTTLNSETTIYMTRDQPAKREYRLTGSGLYVEAYAAQKSEVIPSSIKRSGREVIDDVKVLGQDTLMLGSYKNETYFFFGDTTCLQSARQNNCEGYGMYTVGAKFPGAVDPDEPPALKYFKEKDGGFEHVKPMAVVEPLEQNSWVAGVIVLGDRMYANYVKNPGDGESAGAIATGMMVWDDEEEEFHVVSVWPDDHGFLNGAHTIQRLGPDEVNDGYIYFDNNLRVKRLEESILDHLAYEIYDYTVGSWVQYDHDAAKFRRRFNGRRPKLTRDSGEPQSLGVTSVEWNEHLKSYLCLLDAGRGELWLGVANTLTPFPKFTTESDGVFKVADHSTSGSSCYNQILIPQLYSSSDSVVRFACTFTSMWSENTSDEPTWTTCLFGMKFGDGCSENVGRYEYNNLVYSVDLRELYK</sequence>
<dbReference type="EMBL" id="BRXY01000538">
    <property type="protein sequence ID" value="GMH99063.1"/>
    <property type="molecule type" value="Genomic_DNA"/>
</dbReference>
<protein>
    <submittedName>
        <fullName evidence="2">Uncharacterized protein</fullName>
    </submittedName>
</protein>
<proteinExistence type="predicted"/>